<organism evidence="2 3">
    <name type="scientific">Streptomyces bohaiensis</name>
    <dbReference type="NCBI Taxonomy" id="1431344"/>
    <lineage>
        <taxon>Bacteria</taxon>
        <taxon>Bacillati</taxon>
        <taxon>Actinomycetota</taxon>
        <taxon>Actinomycetes</taxon>
        <taxon>Kitasatosporales</taxon>
        <taxon>Streptomycetaceae</taxon>
        <taxon>Streptomyces</taxon>
    </lineage>
</organism>
<proteinExistence type="predicted"/>
<evidence type="ECO:0008006" key="4">
    <source>
        <dbReference type="Google" id="ProtNLM"/>
    </source>
</evidence>
<protein>
    <recommendedName>
        <fullName evidence="4">Sporulation protein YjcZ</fullName>
    </recommendedName>
</protein>
<feature type="transmembrane region" description="Helical" evidence="1">
    <location>
        <begin position="62"/>
        <end position="79"/>
    </location>
</feature>
<name>A0ABX1CAT3_9ACTN</name>
<keyword evidence="1" id="KW-1133">Transmembrane helix</keyword>
<keyword evidence="1" id="KW-0472">Membrane</keyword>
<sequence>MVHGSGGHGDGRRGHLTIRQGHHGAVLFRHRRPEVRGARRRGGGGLGTIALNYGYRRSETDFMLVIILALIVIVTVAQLI</sequence>
<keyword evidence="3" id="KW-1185">Reference proteome</keyword>
<reference evidence="2 3" key="1">
    <citation type="submission" date="2020-03" db="EMBL/GenBank/DDBJ databases">
        <title>Draft genome of Streptomyces sp. ventii, isolated from the Axial Seamount in the Pacific Ocean, and resequencing of the two type strains Streptomyces lonarensis strain NCL 716 and Streptomyces bohaiensis strain 11A07.</title>
        <authorList>
            <person name="Loughran R.M."/>
            <person name="Pfannmuller K.M."/>
            <person name="Wasson B.J."/>
            <person name="Deadmond M.C."/>
            <person name="Paddock B.E."/>
            <person name="Koyack M.J."/>
            <person name="Gallegos D.A."/>
            <person name="Mitchell E.A."/>
            <person name="Ushijima B."/>
            <person name="Saw J.H."/>
            <person name="Mcphail K.L."/>
            <person name="Videau P."/>
        </authorList>
    </citation>
    <scope>NUCLEOTIDE SEQUENCE [LARGE SCALE GENOMIC DNA]</scope>
    <source>
        <strain evidence="2 3">11A07</strain>
    </source>
</reference>
<gene>
    <name evidence="2" type="ORF">HCN52_07155</name>
</gene>
<keyword evidence="1" id="KW-0812">Transmembrane</keyword>
<comment type="caution">
    <text evidence="2">The sequence shown here is derived from an EMBL/GenBank/DDBJ whole genome shotgun (WGS) entry which is preliminary data.</text>
</comment>
<evidence type="ECO:0000313" key="3">
    <source>
        <dbReference type="Proteomes" id="UP000727056"/>
    </source>
</evidence>
<accession>A0ABX1CAT3</accession>
<evidence type="ECO:0000256" key="1">
    <source>
        <dbReference type="SAM" id="Phobius"/>
    </source>
</evidence>
<dbReference type="EMBL" id="JAAVJC010000035">
    <property type="protein sequence ID" value="NJQ14725.1"/>
    <property type="molecule type" value="Genomic_DNA"/>
</dbReference>
<feature type="non-terminal residue" evidence="2">
    <location>
        <position position="80"/>
    </location>
</feature>
<evidence type="ECO:0000313" key="2">
    <source>
        <dbReference type="EMBL" id="NJQ14725.1"/>
    </source>
</evidence>
<dbReference type="Proteomes" id="UP000727056">
    <property type="component" value="Unassembled WGS sequence"/>
</dbReference>